<evidence type="ECO:0000313" key="1">
    <source>
        <dbReference type="EMBL" id="QIH78288.1"/>
    </source>
</evidence>
<proteinExistence type="predicted"/>
<organism evidence="1 2">
    <name type="scientific">Macrococcoides canis</name>
    <dbReference type="NCBI Taxonomy" id="1855823"/>
    <lineage>
        <taxon>Bacteria</taxon>
        <taxon>Bacillati</taxon>
        <taxon>Bacillota</taxon>
        <taxon>Bacilli</taxon>
        <taxon>Bacillales</taxon>
        <taxon>Staphylococcaceae</taxon>
        <taxon>Macrococcoides</taxon>
    </lineage>
</organism>
<dbReference type="EMBL" id="CP047363">
    <property type="protein sequence ID" value="QIH78288.1"/>
    <property type="molecule type" value="Genomic_DNA"/>
</dbReference>
<sequence>MKLNHTVFIKFLSGRSCKYRNVKKVDTDIDYSMYQLTDKDGMQVFIDSKVIEYIEFGNAVEIIEH</sequence>
<evidence type="ECO:0000313" key="2">
    <source>
        <dbReference type="Proteomes" id="UP000501122"/>
    </source>
</evidence>
<reference evidence="1" key="1">
    <citation type="journal article" date="2020" name="Antimicrob. Agents Chemother.">
        <title>The novel macrolide resistance genes mef(D), msr(F) and msr(H) are present on resistance islands in Macrococcus canis, Macrococcus caseolyticus and Staphylococcus aureus.</title>
        <authorList>
            <person name="Schwendener S."/>
            <person name="Dona V."/>
            <person name="Perreten V."/>
        </authorList>
    </citation>
    <scope>NUCLEOTIDE SEQUENCE</scope>
    <source>
        <strain evidence="1">Epi0076A</strain>
    </source>
</reference>
<dbReference type="Proteomes" id="UP000501122">
    <property type="component" value="Chromosome"/>
</dbReference>
<accession>A0AAE6X230</accession>
<dbReference type="AlphaFoldDB" id="A0AAE6X230"/>
<name>A0AAE6X230_9STAP</name>
<gene>
    <name evidence="1" type="ORF">GTN30_06350</name>
</gene>
<dbReference type="RefSeq" id="WP_164953413.1">
    <property type="nucleotide sequence ID" value="NZ_CP047363.1"/>
</dbReference>
<protein>
    <submittedName>
        <fullName evidence="1">Uncharacterized protein</fullName>
    </submittedName>
</protein>